<name>A0AA46YKW3_9ACTN</name>
<dbReference type="KEGG" id="sgrg:L0C25_02205"/>
<organism evidence="2 3">
    <name type="scientific">Solicola gregarius</name>
    <dbReference type="NCBI Taxonomy" id="2908642"/>
    <lineage>
        <taxon>Bacteria</taxon>
        <taxon>Bacillati</taxon>
        <taxon>Actinomycetota</taxon>
        <taxon>Actinomycetes</taxon>
        <taxon>Propionibacteriales</taxon>
        <taxon>Nocardioidaceae</taxon>
        <taxon>Solicola</taxon>
    </lineage>
</organism>
<feature type="region of interest" description="Disordered" evidence="1">
    <location>
        <begin position="28"/>
        <end position="49"/>
    </location>
</feature>
<evidence type="ECO:0000256" key="1">
    <source>
        <dbReference type="SAM" id="MobiDB-lite"/>
    </source>
</evidence>
<reference evidence="2" key="1">
    <citation type="submission" date="2022-01" db="EMBL/GenBank/DDBJ databases">
        <title>Nocardioidaceae gen. sp. A5X3R13.</title>
        <authorList>
            <person name="Lopez Marin M.A."/>
            <person name="Uhlik O."/>
        </authorList>
    </citation>
    <scope>NUCLEOTIDE SEQUENCE</scope>
    <source>
        <strain evidence="2">A5X3R13</strain>
    </source>
</reference>
<evidence type="ECO:0000313" key="3">
    <source>
        <dbReference type="Proteomes" id="UP001164390"/>
    </source>
</evidence>
<proteinExistence type="predicted"/>
<dbReference type="RefSeq" id="WP_271634749.1">
    <property type="nucleotide sequence ID" value="NZ_CP094970.1"/>
</dbReference>
<feature type="compositionally biased region" description="Polar residues" evidence="1">
    <location>
        <begin position="28"/>
        <end position="37"/>
    </location>
</feature>
<keyword evidence="3" id="KW-1185">Reference proteome</keyword>
<dbReference type="Pfam" id="PF14561">
    <property type="entry name" value="TPR_20"/>
    <property type="match status" value="1"/>
</dbReference>
<dbReference type="AlphaFoldDB" id="A0AA46YKW3"/>
<protein>
    <submittedName>
        <fullName evidence="2">Tetratricopeptide repeat protein</fullName>
    </submittedName>
</protein>
<gene>
    <name evidence="2" type="ORF">L0C25_02205</name>
</gene>
<accession>A0AA46YKW3</accession>
<sequence>MPLFQGTVDEPTAKQYLDKLLELAVSNGITGTAQPRQTAGEDDEEGSDPRFAEADEALGSGDLEAAVAAYEKLVSANPADSEAAERLAGVRLMQRTSGADLNAAREQAANNPDDIDAQLLVADLDVSGGHIDDAFGRLIDLVHRTFGDDRERVRLRLIDLFTVVGNDDERVGRARRDLAAALF</sequence>
<dbReference type="Proteomes" id="UP001164390">
    <property type="component" value="Chromosome"/>
</dbReference>
<dbReference type="Gene3D" id="1.25.40.10">
    <property type="entry name" value="Tetratricopeptide repeat domain"/>
    <property type="match status" value="1"/>
</dbReference>
<evidence type="ECO:0000313" key="2">
    <source>
        <dbReference type="EMBL" id="UYM05907.1"/>
    </source>
</evidence>
<dbReference type="SUPFAM" id="SSF48452">
    <property type="entry name" value="TPR-like"/>
    <property type="match status" value="1"/>
</dbReference>
<dbReference type="InterPro" id="IPR011990">
    <property type="entry name" value="TPR-like_helical_dom_sf"/>
</dbReference>
<dbReference type="EMBL" id="CP094970">
    <property type="protein sequence ID" value="UYM05907.1"/>
    <property type="molecule type" value="Genomic_DNA"/>
</dbReference>